<evidence type="ECO:0000313" key="3">
    <source>
        <dbReference type="Proteomes" id="UP000248480"/>
    </source>
</evidence>
<feature type="signal peptide" evidence="2">
    <location>
        <begin position="1"/>
        <end position="16"/>
    </location>
</feature>
<dbReference type="InterPro" id="IPR008160">
    <property type="entry name" value="Collagen"/>
</dbReference>
<dbReference type="CTD" id="114905"/>
<dbReference type="AlphaFoldDB" id="A0A2Y9G4B6"/>
<dbReference type="GeneID" id="101345605"/>
<sequence>MFVLLYVTSFAICAIGQPWGNQFKGESYSPRYICSIPGLPGPPGPPGANGSPGPHGRIGLPGRDGRDGRKGEKGEKGAAASRQWLDGGMHEWMDRQMDRRGDAQTNQRQKFRSKAQNGLFSDPGWADSLFSGFLLYVDTDYLDSISEDDEL</sequence>
<evidence type="ECO:0000256" key="1">
    <source>
        <dbReference type="SAM" id="MobiDB-lite"/>
    </source>
</evidence>
<dbReference type="InParanoid" id="A0A2Y9G4B6"/>
<keyword evidence="2" id="KW-0732">Signal</keyword>
<dbReference type="STRING" id="127582.A0A2Y9G4B6"/>
<name>A0A2Y9G4B6_TRIMA</name>
<dbReference type="Proteomes" id="UP000248480">
    <property type="component" value="Unplaced"/>
</dbReference>
<feature type="compositionally biased region" description="Basic and acidic residues" evidence="1">
    <location>
        <begin position="63"/>
        <end position="76"/>
    </location>
</feature>
<dbReference type="RefSeq" id="XP_012415322.1">
    <property type="nucleotide sequence ID" value="XM_012559868.2"/>
</dbReference>
<evidence type="ECO:0000256" key="2">
    <source>
        <dbReference type="SAM" id="SignalP"/>
    </source>
</evidence>
<reference evidence="4" key="1">
    <citation type="submission" date="2025-08" db="UniProtKB">
        <authorList>
            <consortium name="RefSeq"/>
        </authorList>
    </citation>
    <scope>IDENTIFICATION</scope>
</reference>
<keyword evidence="3" id="KW-1185">Reference proteome</keyword>
<feature type="chain" id="PRO_5015942209" evidence="2">
    <location>
        <begin position="17"/>
        <end position="151"/>
    </location>
</feature>
<dbReference type="Pfam" id="PF01391">
    <property type="entry name" value="Collagen"/>
    <property type="match status" value="1"/>
</dbReference>
<feature type="region of interest" description="Disordered" evidence="1">
    <location>
        <begin position="39"/>
        <end position="81"/>
    </location>
</feature>
<accession>A0A2Y9G4B6</accession>
<organism evidence="3 4">
    <name type="scientific">Trichechus manatus latirostris</name>
    <name type="common">Florida manatee</name>
    <dbReference type="NCBI Taxonomy" id="127582"/>
    <lineage>
        <taxon>Eukaryota</taxon>
        <taxon>Metazoa</taxon>
        <taxon>Chordata</taxon>
        <taxon>Craniata</taxon>
        <taxon>Vertebrata</taxon>
        <taxon>Euteleostomi</taxon>
        <taxon>Mammalia</taxon>
        <taxon>Eutheria</taxon>
        <taxon>Afrotheria</taxon>
        <taxon>Sirenia</taxon>
        <taxon>Trichechidae</taxon>
        <taxon>Trichechus</taxon>
    </lineage>
</organism>
<proteinExistence type="predicted"/>
<dbReference type="FunCoup" id="A0A2Y9G4B6">
    <property type="interactions" value="38"/>
</dbReference>
<dbReference type="KEGG" id="tmu:101345605"/>
<protein>
    <submittedName>
        <fullName evidence="4">Complement C1q tumor necrosis factor-related protein 7</fullName>
    </submittedName>
</protein>
<gene>
    <name evidence="4" type="primary">C1QTNF7</name>
</gene>
<evidence type="ECO:0000313" key="4">
    <source>
        <dbReference type="RefSeq" id="XP_012415322.1"/>
    </source>
</evidence>
<feature type="region of interest" description="Disordered" evidence="1">
    <location>
        <begin position="98"/>
        <end position="118"/>
    </location>
</feature>
<feature type="compositionally biased region" description="Polar residues" evidence="1">
    <location>
        <begin position="103"/>
        <end position="118"/>
    </location>
</feature>